<accession>A0A0F9BP36</accession>
<dbReference type="AlphaFoldDB" id="A0A0F9BP36"/>
<organism evidence="1">
    <name type="scientific">marine sediment metagenome</name>
    <dbReference type="NCBI Taxonomy" id="412755"/>
    <lineage>
        <taxon>unclassified sequences</taxon>
        <taxon>metagenomes</taxon>
        <taxon>ecological metagenomes</taxon>
    </lineage>
</organism>
<sequence>MPKAKNQKQGSASLVEMDARTLLRLINTGALAQHKIFDDKIKHLGREHGLNYQLVALNQNSLVFEDVDTGIRYKADIHRLDKG</sequence>
<name>A0A0F9BP36_9ZZZZ</name>
<gene>
    <name evidence="1" type="ORF">LCGC14_2503690</name>
</gene>
<comment type="caution">
    <text evidence="1">The sequence shown here is derived from an EMBL/GenBank/DDBJ whole genome shotgun (WGS) entry which is preliminary data.</text>
</comment>
<proteinExistence type="predicted"/>
<evidence type="ECO:0000313" key="1">
    <source>
        <dbReference type="EMBL" id="KKL15627.1"/>
    </source>
</evidence>
<feature type="non-terminal residue" evidence="1">
    <location>
        <position position="83"/>
    </location>
</feature>
<protein>
    <submittedName>
        <fullName evidence="1">Uncharacterized protein</fullName>
    </submittedName>
</protein>
<dbReference type="EMBL" id="LAZR01039991">
    <property type="protein sequence ID" value="KKL15627.1"/>
    <property type="molecule type" value="Genomic_DNA"/>
</dbReference>
<reference evidence="1" key="1">
    <citation type="journal article" date="2015" name="Nature">
        <title>Complex archaea that bridge the gap between prokaryotes and eukaryotes.</title>
        <authorList>
            <person name="Spang A."/>
            <person name="Saw J.H."/>
            <person name="Jorgensen S.L."/>
            <person name="Zaremba-Niedzwiedzka K."/>
            <person name="Martijn J."/>
            <person name="Lind A.E."/>
            <person name="van Eijk R."/>
            <person name="Schleper C."/>
            <person name="Guy L."/>
            <person name="Ettema T.J."/>
        </authorList>
    </citation>
    <scope>NUCLEOTIDE SEQUENCE</scope>
</reference>